<evidence type="ECO:0000313" key="1">
    <source>
        <dbReference type="EMBL" id="VDM77535.1"/>
    </source>
</evidence>
<sequence length="88" mass="9862">MIHMQLLHHNFSRNDFSQIAGEACGFEMPVEERRPKGSPVGNFFAKLGRRVRSKSPAASRLATSETPKLKDTRDATLDVLIKDHEIDG</sequence>
<dbReference type="EMBL" id="UYYB01099473">
    <property type="protein sequence ID" value="VDM77535.1"/>
    <property type="molecule type" value="Genomic_DNA"/>
</dbReference>
<proteinExistence type="predicted"/>
<keyword evidence="2" id="KW-1185">Reference proteome</keyword>
<name>A0A3P7L492_STRVU</name>
<dbReference type="Proteomes" id="UP000270094">
    <property type="component" value="Unassembled WGS sequence"/>
</dbReference>
<organism evidence="1 2">
    <name type="scientific">Strongylus vulgaris</name>
    <name type="common">Blood worm</name>
    <dbReference type="NCBI Taxonomy" id="40348"/>
    <lineage>
        <taxon>Eukaryota</taxon>
        <taxon>Metazoa</taxon>
        <taxon>Ecdysozoa</taxon>
        <taxon>Nematoda</taxon>
        <taxon>Chromadorea</taxon>
        <taxon>Rhabditida</taxon>
        <taxon>Rhabditina</taxon>
        <taxon>Rhabditomorpha</taxon>
        <taxon>Strongyloidea</taxon>
        <taxon>Strongylidae</taxon>
        <taxon>Strongylus</taxon>
    </lineage>
</organism>
<protein>
    <submittedName>
        <fullName evidence="1">Uncharacterized protein</fullName>
    </submittedName>
</protein>
<dbReference type="AlphaFoldDB" id="A0A3P7L492"/>
<evidence type="ECO:0000313" key="2">
    <source>
        <dbReference type="Proteomes" id="UP000270094"/>
    </source>
</evidence>
<gene>
    <name evidence="1" type="ORF">SVUK_LOCUS12533</name>
</gene>
<reference evidence="1 2" key="1">
    <citation type="submission" date="2018-11" db="EMBL/GenBank/DDBJ databases">
        <authorList>
            <consortium name="Pathogen Informatics"/>
        </authorList>
    </citation>
    <scope>NUCLEOTIDE SEQUENCE [LARGE SCALE GENOMIC DNA]</scope>
</reference>
<accession>A0A3P7L492</accession>